<dbReference type="PIRSF" id="PIRSF000018">
    <property type="entry name" value="Mb_ADH_cyt_c"/>
    <property type="match status" value="1"/>
</dbReference>
<evidence type="ECO:0000256" key="6">
    <source>
        <dbReference type="ARBA" id="ARBA00022737"/>
    </source>
</evidence>
<feature type="binding site" description="axial binding residue" evidence="10">
    <location>
        <position position="61"/>
    </location>
    <ligand>
        <name>heme c</name>
        <dbReference type="ChEBI" id="CHEBI:61717"/>
        <label>1</label>
    </ligand>
    <ligandPart>
        <name>Fe</name>
        <dbReference type="ChEBI" id="CHEBI:18248"/>
    </ligandPart>
</feature>
<dbReference type="GO" id="GO:0005886">
    <property type="term" value="C:plasma membrane"/>
    <property type="evidence" value="ECO:0007669"/>
    <property type="project" value="UniProtKB-SubCell"/>
</dbReference>
<evidence type="ECO:0000256" key="7">
    <source>
        <dbReference type="ARBA" id="ARBA00023004"/>
    </source>
</evidence>
<evidence type="ECO:0000256" key="2">
    <source>
        <dbReference type="ARBA" id="ARBA00022475"/>
    </source>
</evidence>
<organism evidence="12 13">
    <name type="scientific">Alloalcanivorax marinus</name>
    <dbReference type="NCBI Taxonomy" id="1177169"/>
    <lineage>
        <taxon>Bacteria</taxon>
        <taxon>Pseudomonadati</taxon>
        <taxon>Pseudomonadota</taxon>
        <taxon>Gammaproteobacteria</taxon>
        <taxon>Oceanospirillales</taxon>
        <taxon>Alcanivoracaceae</taxon>
        <taxon>Alloalcanivorax</taxon>
    </lineage>
</organism>
<evidence type="ECO:0000313" key="12">
    <source>
        <dbReference type="EMBL" id="MCC4310128.1"/>
    </source>
</evidence>
<keyword evidence="8" id="KW-0472">Membrane</keyword>
<dbReference type="GO" id="GO:0016614">
    <property type="term" value="F:oxidoreductase activity, acting on CH-OH group of donors"/>
    <property type="evidence" value="ECO:0007669"/>
    <property type="project" value="InterPro"/>
</dbReference>
<name>A0A9Q3YT02_9GAMM</name>
<dbReference type="Pfam" id="PF13442">
    <property type="entry name" value="Cytochrome_CBB3"/>
    <property type="match status" value="1"/>
</dbReference>
<evidence type="ECO:0000313" key="13">
    <source>
        <dbReference type="Proteomes" id="UP001108027"/>
    </source>
</evidence>
<protein>
    <submittedName>
        <fullName evidence="12">C-type cytochrome</fullName>
    </submittedName>
</protein>
<evidence type="ECO:0000256" key="10">
    <source>
        <dbReference type="PIRSR" id="PIRSR000018-51"/>
    </source>
</evidence>
<evidence type="ECO:0000256" key="9">
    <source>
        <dbReference type="PIRSR" id="PIRSR000018-50"/>
    </source>
</evidence>
<evidence type="ECO:0000256" key="5">
    <source>
        <dbReference type="ARBA" id="ARBA00022729"/>
    </source>
</evidence>
<dbReference type="Gene3D" id="1.10.760.10">
    <property type="entry name" value="Cytochrome c-like domain"/>
    <property type="match status" value="2"/>
</dbReference>
<dbReference type="InterPro" id="IPR036909">
    <property type="entry name" value="Cyt_c-like_dom_sf"/>
</dbReference>
<gene>
    <name evidence="12" type="ORF">LL252_16255</name>
</gene>
<keyword evidence="3 9" id="KW-0349">Heme</keyword>
<feature type="domain" description="Cytochrome c" evidence="11">
    <location>
        <begin position="328"/>
        <end position="416"/>
    </location>
</feature>
<feature type="binding site" description="covalent" evidence="9">
    <location>
        <position position="207"/>
    </location>
    <ligand>
        <name>heme c</name>
        <dbReference type="ChEBI" id="CHEBI:61717"/>
        <label>2</label>
    </ligand>
</feature>
<dbReference type="PANTHER" id="PTHR35008:SF8">
    <property type="entry name" value="ALCOHOL DEHYDROGENASE CYTOCHROME C SUBUNIT"/>
    <property type="match status" value="1"/>
</dbReference>
<dbReference type="PROSITE" id="PS51007">
    <property type="entry name" value="CYTC"/>
    <property type="match status" value="2"/>
</dbReference>
<dbReference type="AlphaFoldDB" id="A0A9Q3YT02"/>
<reference evidence="12" key="1">
    <citation type="submission" date="2021-10" db="EMBL/GenBank/DDBJ databases">
        <title>The diversity and Nitrogen Metabolism of Culturable Nitrate-Utilizing Bacteria Within the Oxygen Minimum Zone of the Changjiang (Yangtze River)Estuary.</title>
        <authorList>
            <person name="Zhang D."/>
            <person name="Zheng J."/>
            <person name="Liu S."/>
            <person name="He W."/>
        </authorList>
    </citation>
    <scope>NUCLEOTIDE SEQUENCE</scope>
    <source>
        <strain evidence="12">FXH-223</strain>
    </source>
</reference>
<dbReference type="Proteomes" id="UP001108027">
    <property type="component" value="Unassembled WGS sequence"/>
</dbReference>
<keyword evidence="4 10" id="KW-0479">Metal-binding</keyword>
<dbReference type="RefSeq" id="WP_228234758.1">
    <property type="nucleotide sequence ID" value="NZ_JAJGNA010000029.1"/>
</dbReference>
<evidence type="ECO:0000256" key="3">
    <source>
        <dbReference type="ARBA" id="ARBA00022617"/>
    </source>
</evidence>
<feature type="binding site" description="covalent" evidence="9">
    <location>
        <position position="57"/>
    </location>
    <ligand>
        <name>heme c</name>
        <dbReference type="ChEBI" id="CHEBI:61717"/>
        <label>1</label>
    </ligand>
</feature>
<dbReference type="InterPro" id="IPR051459">
    <property type="entry name" value="Cytochrome_c-type_DH"/>
</dbReference>
<dbReference type="InterPro" id="IPR014353">
    <property type="entry name" value="Membr-bd_ADH_cyt_c"/>
</dbReference>
<proteinExistence type="predicted"/>
<feature type="binding site" description="axial binding residue" evidence="10">
    <location>
        <position position="345"/>
    </location>
    <ligand>
        <name>heme c</name>
        <dbReference type="ChEBI" id="CHEBI:61717"/>
        <label>3</label>
    </ligand>
    <ligandPart>
        <name>Fe</name>
        <dbReference type="ChEBI" id="CHEBI:18248"/>
    </ligandPart>
</feature>
<dbReference type="EMBL" id="JAJGNA010000029">
    <property type="protein sequence ID" value="MCC4310128.1"/>
    <property type="molecule type" value="Genomic_DNA"/>
</dbReference>
<accession>A0A9Q3YT02</accession>
<feature type="binding site" description="covalent" evidence="9">
    <location>
        <position position="341"/>
    </location>
    <ligand>
        <name>heme c</name>
        <dbReference type="ChEBI" id="CHEBI:61717"/>
        <label>3</label>
    </ligand>
</feature>
<feature type="domain" description="Cytochrome c" evidence="11">
    <location>
        <begin position="43"/>
        <end position="146"/>
    </location>
</feature>
<dbReference type="GO" id="GO:0020037">
    <property type="term" value="F:heme binding"/>
    <property type="evidence" value="ECO:0007669"/>
    <property type="project" value="InterPro"/>
</dbReference>
<evidence type="ECO:0000256" key="4">
    <source>
        <dbReference type="ARBA" id="ARBA00022723"/>
    </source>
</evidence>
<dbReference type="SUPFAM" id="SSF46626">
    <property type="entry name" value="Cytochrome c"/>
    <property type="match status" value="3"/>
</dbReference>
<comment type="caution">
    <text evidence="12">The sequence shown here is derived from an EMBL/GenBank/DDBJ whole genome shotgun (WGS) entry which is preliminary data.</text>
</comment>
<keyword evidence="7 10" id="KW-0408">Iron</keyword>
<keyword evidence="6" id="KW-0677">Repeat</keyword>
<dbReference type="GO" id="GO:0009055">
    <property type="term" value="F:electron transfer activity"/>
    <property type="evidence" value="ECO:0007669"/>
    <property type="project" value="InterPro"/>
</dbReference>
<evidence type="ECO:0000259" key="11">
    <source>
        <dbReference type="PROSITE" id="PS51007"/>
    </source>
</evidence>
<feature type="binding site" description="covalent" evidence="9">
    <location>
        <position position="204"/>
    </location>
    <ligand>
        <name>heme c</name>
        <dbReference type="ChEBI" id="CHEBI:61717"/>
        <label>2</label>
    </ligand>
</feature>
<feature type="binding site" description="covalent" evidence="9">
    <location>
        <position position="344"/>
    </location>
    <ligand>
        <name>heme c</name>
        <dbReference type="ChEBI" id="CHEBI:61717"/>
        <label>3</label>
    </ligand>
</feature>
<keyword evidence="5" id="KW-0732">Signal</keyword>
<dbReference type="InterPro" id="IPR009056">
    <property type="entry name" value="Cyt_c-like_dom"/>
</dbReference>
<dbReference type="Pfam" id="PF00034">
    <property type="entry name" value="Cytochrom_C"/>
    <property type="match status" value="1"/>
</dbReference>
<feature type="binding site" description="axial binding residue" evidence="10">
    <location>
        <position position="208"/>
    </location>
    <ligand>
        <name>heme c</name>
        <dbReference type="ChEBI" id="CHEBI:61717"/>
        <label>2</label>
    </ligand>
    <ligandPart>
        <name>Fe</name>
        <dbReference type="ChEBI" id="CHEBI:18248"/>
    </ligandPart>
</feature>
<comment type="cofactor">
    <cofactor evidence="9">
        <name>heme c</name>
        <dbReference type="ChEBI" id="CHEBI:61717"/>
    </cofactor>
    <text evidence="9">Binds 3 heme c groups covalently per subunit.</text>
</comment>
<keyword evidence="2" id="KW-1003">Cell membrane</keyword>
<sequence length="439" mass="47049">MIKRIFLALLLLAVVVAVAFAVYAWHSELPAMAASDRPDFDAATVEKGRVLAAAGYCATCHTAKGGEPYAGNYPVVSDFGTIYASNITPDPDTGIGDWSPEAFRRAMHEGVDREGRHLFPAFPYDHFTKLSDQDVDALYAYLMSEVTPVNQETREPTLPFPLDLRFLQAGWKLLFVNFGRYQPDPARSDAWNRGAYLTEGISHCGACHTPRNALGAEDPDRRFAGATIDRWVAPALTADNPSGVPWSARDFTTYLTLGADRFHGVAAGPMGPVVHGGVAELPDSDLNALGVYLADVTGAGQRDDRASDATDNAALAASLAAGKPDPAWRLEQGARLYVSACAACHYNATPDSLTATRPDLGINSATRLDDPANLIHVMLDGIPADEGSHGVVMPAFRSALDDQQIAAIAAYLRATRTDLPAWPDLPARVGELRAHAGTH</sequence>
<evidence type="ECO:0000256" key="8">
    <source>
        <dbReference type="ARBA" id="ARBA00023136"/>
    </source>
</evidence>
<feature type="binding site" description="covalent" evidence="9">
    <location>
        <position position="60"/>
    </location>
    <ligand>
        <name>heme c</name>
        <dbReference type="ChEBI" id="CHEBI:61717"/>
        <label>1</label>
    </ligand>
</feature>
<evidence type="ECO:0000256" key="1">
    <source>
        <dbReference type="ARBA" id="ARBA00004236"/>
    </source>
</evidence>
<dbReference type="PANTHER" id="PTHR35008">
    <property type="entry name" value="BLL4482 PROTEIN-RELATED"/>
    <property type="match status" value="1"/>
</dbReference>
<keyword evidence="13" id="KW-1185">Reference proteome</keyword>
<dbReference type="GO" id="GO:0005506">
    <property type="term" value="F:iron ion binding"/>
    <property type="evidence" value="ECO:0007669"/>
    <property type="project" value="InterPro"/>
</dbReference>
<comment type="subcellular location">
    <subcellularLocation>
        <location evidence="1">Cell membrane</location>
    </subcellularLocation>
</comment>